<dbReference type="PANTHER" id="PTHR10277:SF9">
    <property type="entry name" value="2-ISOPROPYLMALATE SYNTHASE 1, CHLOROPLASTIC-RELATED"/>
    <property type="match status" value="1"/>
</dbReference>
<dbReference type="Pfam" id="PF00682">
    <property type="entry name" value="HMGL-like"/>
    <property type="match status" value="1"/>
</dbReference>
<dbReference type="InterPro" id="IPR050073">
    <property type="entry name" value="2-IPM_HCS-like"/>
</dbReference>
<comment type="catalytic activity">
    <reaction evidence="7">
        <text>(S)-4-hydroxy-2-oxopentanoate = acetaldehyde + pyruvate</text>
        <dbReference type="Rhea" id="RHEA:22624"/>
        <dbReference type="ChEBI" id="CHEBI:15343"/>
        <dbReference type="ChEBI" id="CHEBI:15361"/>
        <dbReference type="ChEBI" id="CHEBI:73143"/>
        <dbReference type="EC" id="4.1.3.39"/>
    </reaction>
</comment>
<evidence type="ECO:0000259" key="9">
    <source>
        <dbReference type="PROSITE" id="PS50991"/>
    </source>
</evidence>
<keyword evidence="4 7" id="KW-0464">Manganese</keyword>
<dbReference type="Proteomes" id="UP000183954">
    <property type="component" value="Unassembled WGS sequence"/>
</dbReference>
<dbReference type="Gene3D" id="3.20.20.70">
    <property type="entry name" value="Aldolase class I"/>
    <property type="match status" value="1"/>
</dbReference>
<evidence type="ECO:0000256" key="3">
    <source>
        <dbReference type="ARBA" id="ARBA00022797"/>
    </source>
</evidence>
<keyword evidence="2 7" id="KW-0479">Metal-binding</keyword>
<evidence type="ECO:0000256" key="2">
    <source>
        <dbReference type="ARBA" id="ARBA00022723"/>
    </source>
</evidence>
<dbReference type="NCBIfam" id="TIGR03217">
    <property type="entry name" value="4OH_2_O_val_ald"/>
    <property type="match status" value="1"/>
</dbReference>
<keyword evidence="11" id="KW-1185">Reference proteome</keyword>
<feature type="binding site" evidence="7">
    <location>
        <position position="196"/>
    </location>
    <ligand>
        <name>Mn(2+)</name>
        <dbReference type="ChEBI" id="CHEBI:29035"/>
    </ligand>
</feature>
<feature type="binding site" evidence="7">
    <location>
        <position position="194"/>
    </location>
    <ligand>
        <name>Mn(2+)</name>
        <dbReference type="ChEBI" id="CHEBI:29035"/>
    </ligand>
</feature>
<evidence type="ECO:0000256" key="6">
    <source>
        <dbReference type="ARBA" id="ARBA00023518"/>
    </source>
</evidence>
<feature type="binding site" evidence="7">
    <location>
        <position position="285"/>
    </location>
    <ligand>
        <name>substrate</name>
    </ligand>
</feature>
<dbReference type="PANTHER" id="PTHR10277">
    <property type="entry name" value="HOMOCITRATE SYNTHASE-RELATED"/>
    <property type="match status" value="1"/>
</dbReference>
<dbReference type="CDD" id="cd07943">
    <property type="entry name" value="DRE_TIM_HOA"/>
    <property type="match status" value="1"/>
</dbReference>
<evidence type="ECO:0000313" key="10">
    <source>
        <dbReference type="EMBL" id="SHH13554.1"/>
    </source>
</evidence>
<dbReference type="InterPro" id="IPR012425">
    <property type="entry name" value="DmpG_comm"/>
</dbReference>
<feature type="binding site" evidence="7">
    <location>
        <position position="194"/>
    </location>
    <ligand>
        <name>substrate</name>
    </ligand>
</feature>
<dbReference type="PROSITE" id="PS50991">
    <property type="entry name" value="PYR_CT"/>
    <property type="match status" value="1"/>
</dbReference>
<evidence type="ECO:0000256" key="4">
    <source>
        <dbReference type="ARBA" id="ARBA00023211"/>
    </source>
</evidence>
<evidence type="ECO:0000256" key="8">
    <source>
        <dbReference type="NCBIfam" id="TIGR03217"/>
    </source>
</evidence>
<dbReference type="SUPFAM" id="SSF51569">
    <property type="entry name" value="Aldolase"/>
    <property type="match status" value="1"/>
</dbReference>
<dbReference type="EC" id="4.1.3.39" evidence="7 8"/>
<dbReference type="GO" id="GO:0003852">
    <property type="term" value="F:2-isopropylmalate synthase activity"/>
    <property type="evidence" value="ECO:0007669"/>
    <property type="project" value="TreeGrafter"/>
</dbReference>
<proteinExistence type="inferred from homology"/>
<feature type="binding site" evidence="7">
    <location>
        <position position="14"/>
    </location>
    <ligand>
        <name>Mn(2+)</name>
        <dbReference type="ChEBI" id="CHEBI:29035"/>
    </ligand>
</feature>
<feature type="active site" description="Proton acceptor" evidence="7">
    <location>
        <position position="17"/>
    </location>
</feature>
<dbReference type="GO" id="GO:0008701">
    <property type="term" value="F:4-hydroxy-2-oxovalerate aldolase activity"/>
    <property type="evidence" value="ECO:0007669"/>
    <property type="project" value="UniProtKB-UniRule"/>
</dbReference>
<dbReference type="Pfam" id="PF07836">
    <property type="entry name" value="DmpG_comm"/>
    <property type="match status" value="1"/>
</dbReference>
<feature type="domain" description="Pyruvate carboxyltransferase" evidence="9">
    <location>
        <begin position="5"/>
        <end position="255"/>
    </location>
</feature>
<keyword evidence="5 7" id="KW-0456">Lyase</keyword>
<evidence type="ECO:0000313" key="11">
    <source>
        <dbReference type="Proteomes" id="UP000183954"/>
    </source>
</evidence>
<keyword evidence="3 7" id="KW-0058">Aromatic hydrocarbons catabolism</keyword>
<name>A0A1M5QHB8_9FIRM</name>
<feature type="binding site" evidence="7">
    <location>
        <begin position="13"/>
        <end position="14"/>
    </location>
    <ligand>
        <name>substrate</name>
    </ligand>
</feature>
<feature type="site" description="Transition state stabilizer" evidence="7">
    <location>
        <position position="13"/>
    </location>
</feature>
<dbReference type="RefSeq" id="WP_242860128.1">
    <property type="nucleotide sequence ID" value="NZ_FQXJ01000003.1"/>
</dbReference>
<dbReference type="InterPro" id="IPR035685">
    <property type="entry name" value="DRE_TIM_HOA"/>
</dbReference>
<comment type="similarity">
    <text evidence="1 7">Belongs to the 4-hydroxy-2-oxovalerate aldolase family.</text>
</comment>
<reference evidence="11" key="1">
    <citation type="submission" date="2016-11" db="EMBL/GenBank/DDBJ databases">
        <authorList>
            <person name="Varghese N."/>
            <person name="Submissions S."/>
        </authorList>
    </citation>
    <scope>NUCLEOTIDE SEQUENCE [LARGE SCALE GENOMIC DNA]</scope>
    <source>
        <strain evidence="11">DSM 15449</strain>
    </source>
</reference>
<dbReference type="EMBL" id="FQXJ01000003">
    <property type="protein sequence ID" value="SHH13554.1"/>
    <property type="molecule type" value="Genomic_DNA"/>
</dbReference>
<sequence>MGKKIKIFDLTLRDGSHAKSHQYTPEQMATLAGQIDKIGVEAIEFGHGNGLGGSSLQYGFAAASDRDYIEAVSPVIKNSNMSIIILPGVGTRHELNLAKEFGAKYARICTQISEVDIGEQHIKMAKKLGLIPISVLPCASVIPVEETVRYAQMAESYGAEVVYLLDGGGYQLPEQTFERISAMKKAIDVPVGFHGHNNLQLAVANSKAAVEAGAEYIDCCLKGFGAGAGNCPTEIFVAVLGRMGIESGVNLYQTMDIGDQYLRPLMPRAMEIDSDRIMLGYAGCYSSFLLFAQRAGEKYQVDPRDIIKEIGKRECTEGQENICIEVAYDLAKEKLAKQTSI</sequence>
<dbReference type="SUPFAM" id="SSF89000">
    <property type="entry name" value="post-HMGL domain-like"/>
    <property type="match status" value="1"/>
</dbReference>
<dbReference type="STRING" id="1121420.SAMN02746098_00264"/>
<dbReference type="InterPro" id="IPR013785">
    <property type="entry name" value="Aldolase_TIM"/>
</dbReference>
<dbReference type="GO" id="GO:0030145">
    <property type="term" value="F:manganese ion binding"/>
    <property type="evidence" value="ECO:0007669"/>
    <property type="project" value="UniProtKB-UniRule"/>
</dbReference>
<dbReference type="InterPro" id="IPR000891">
    <property type="entry name" value="PYR_CT"/>
</dbReference>
<protein>
    <recommendedName>
        <fullName evidence="7 8">4-hydroxy-2-oxovalerate aldolase</fullName>
        <shortName evidence="7">HOA</shortName>
        <ecNumber evidence="7 8">4.1.3.39</ecNumber>
    </recommendedName>
    <alternativeName>
        <fullName evidence="7">4-hydroxy-2-keto-pentanoic acid aldolase</fullName>
    </alternativeName>
    <alternativeName>
        <fullName evidence="7">4-hydroxy-2-oxopentanoate aldolase</fullName>
    </alternativeName>
</protein>
<organism evidence="10 11">
    <name type="scientific">Desulfosporosinus lacus DSM 15449</name>
    <dbReference type="NCBI Taxonomy" id="1121420"/>
    <lineage>
        <taxon>Bacteria</taxon>
        <taxon>Bacillati</taxon>
        <taxon>Bacillota</taxon>
        <taxon>Clostridia</taxon>
        <taxon>Eubacteriales</taxon>
        <taxon>Desulfitobacteriaceae</taxon>
        <taxon>Desulfosporosinus</taxon>
    </lineage>
</organism>
<evidence type="ECO:0000256" key="5">
    <source>
        <dbReference type="ARBA" id="ARBA00023239"/>
    </source>
</evidence>
<dbReference type="HAMAP" id="MF_01656">
    <property type="entry name" value="HOA"/>
    <property type="match status" value="1"/>
</dbReference>
<dbReference type="GO" id="GO:0009098">
    <property type="term" value="P:L-leucine biosynthetic process"/>
    <property type="evidence" value="ECO:0007669"/>
    <property type="project" value="TreeGrafter"/>
</dbReference>
<gene>
    <name evidence="10" type="ORF">SAMN02746098_00264</name>
</gene>
<dbReference type="AlphaFoldDB" id="A0A1M5QHB8"/>
<accession>A0A1M5QHB8</accession>
<comment type="caution">
    <text evidence="7">Lacks conserved residue(s) required for the propagation of feature annotation.</text>
</comment>
<dbReference type="InterPro" id="IPR017629">
    <property type="entry name" value="4OH_2_O-val_aldolase"/>
</dbReference>
<evidence type="ECO:0000256" key="1">
    <source>
        <dbReference type="ARBA" id="ARBA00008944"/>
    </source>
</evidence>
<evidence type="ECO:0000256" key="7">
    <source>
        <dbReference type="HAMAP-Rule" id="MF_01656"/>
    </source>
</evidence>
<dbReference type="NCBIfam" id="NF006049">
    <property type="entry name" value="PRK08195.1"/>
    <property type="match status" value="1"/>
</dbReference>
<dbReference type="Gene3D" id="1.10.8.60">
    <property type="match status" value="1"/>
</dbReference>
<comment type="catalytic activity">
    <reaction evidence="6">
        <text>(S)-4-hydroxy-2-oxohexanoate = propanal + pyruvate</text>
        <dbReference type="Rhea" id="RHEA:36003"/>
        <dbReference type="ChEBI" id="CHEBI:15361"/>
        <dbReference type="ChEBI" id="CHEBI:17153"/>
        <dbReference type="ChEBI" id="CHEBI:73142"/>
        <dbReference type="EC" id="4.1.3.43"/>
    </reaction>
    <physiologicalReaction direction="left-to-right" evidence="6">
        <dbReference type="Rhea" id="RHEA:36004"/>
    </physiologicalReaction>
</comment>